<organism evidence="2">
    <name type="scientific">viral metagenome</name>
    <dbReference type="NCBI Taxonomy" id="1070528"/>
    <lineage>
        <taxon>unclassified sequences</taxon>
        <taxon>metagenomes</taxon>
        <taxon>organismal metagenomes</taxon>
    </lineage>
</organism>
<sequence>MYLYYIILIFLVYKSKYIYKFCFSLYDLIYKKNIYFDTIMKVKTNIYIYFDQIMKVKTTAELKELSNKFLSNIFEILEHKNEIIIEKFNPIESEIINECTICQENKTIMRCESSFLENSTCLKCSFVSCKDCFNSLIKKSSETPYLRCPICKNFFLLNEYMKTELFCKSIIITPDKFLFNFKGNYFSCRFDNIGIQLDIEDNKLVSKCDISNIIINDELIYKSCKIGLRFILYKSRNIYPNKFKEKYKHVKKQKYPFFVNIYDTNVETEVIDFGYDNNQFYIITEYSGIFFEKFIDKWIGTSKEHPINNTLIGNTLIGDTDMKYIVEYDKDEHLLLEEIFKEL</sequence>
<dbReference type="InterPro" id="IPR001841">
    <property type="entry name" value="Znf_RING"/>
</dbReference>
<feature type="domain" description="RING-type" evidence="1">
    <location>
        <begin position="99"/>
        <end position="152"/>
    </location>
</feature>
<dbReference type="AlphaFoldDB" id="A0A6C0AG76"/>
<reference evidence="2" key="1">
    <citation type="journal article" date="2020" name="Nature">
        <title>Giant virus diversity and host interactions through global metagenomics.</title>
        <authorList>
            <person name="Schulz F."/>
            <person name="Roux S."/>
            <person name="Paez-Espino D."/>
            <person name="Jungbluth S."/>
            <person name="Walsh D.A."/>
            <person name="Denef V.J."/>
            <person name="McMahon K.D."/>
            <person name="Konstantinidis K.T."/>
            <person name="Eloe-Fadrosh E.A."/>
            <person name="Kyrpides N.C."/>
            <person name="Woyke T."/>
        </authorList>
    </citation>
    <scope>NUCLEOTIDE SEQUENCE</scope>
    <source>
        <strain evidence="2">GVMAG-S-1021933-23</strain>
    </source>
</reference>
<dbReference type="SUPFAM" id="SSF57850">
    <property type="entry name" value="RING/U-box"/>
    <property type="match status" value="1"/>
</dbReference>
<accession>A0A6C0AG76</accession>
<evidence type="ECO:0000259" key="1">
    <source>
        <dbReference type="PROSITE" id="PS50089"/>
    </source>
</evidence>
<proteinExistence type="predicted"/>
<evidence type="ECO:0000313" key="2">
    <source>
        <dbReference type="EMBL" id="QHS78473.1"/>
    </source>
</evidence>
<dbReference type="PROSITE" id="PS50089">
    <property type="entry name" value="ZF_RING_2"/>
    <property type="match status" value="1"/>
</dbReference>
<protein>
    <recommendedName>
        <fullName evidence="1">RING-type domain-containing protein</fullName>
    </recommendedName>
</protein>
<dbReference type="EMBL" id="MN740597">
    <property type="protein sequence ID" value="QHS78473.1"/>
    <property type="molecule type" value="Genomic_DNA"/>
</dbReference>
<name>A0A6C0AG76_9ZZZZ</name>